<reference evidence="1 2" key="1">
    <citation type="submission" date="2013-02" db="EMBL/GenBank/DDBJ databases">
        <title>A novel strain isolated from Lonar lake, Maharashtra, India.</title>
        <authorList>
            <person name="Singh A."/>
        </authorList>
    </citation>
    <scope>NUCLEOTIDE SEQUENCE [LARGE SCALE GENOMIC DNA]</scope>
    <source>
        <strain evidence="1 2">AK24</strain>
    </source>
</reference>
<accession>R7ZX97</accession>
<proteinExistence type="predicted"/>
<evidence type="ECO:0000313" key="1">
    <source>
        <dbReference type="EMBL" id="EON78628.1"/>
    </source>
</evidence>
<comment type="caution">
    <text evidence="1">The sequence shown here is derived from an EMBL/GenBank/DDBJ whole genome shotgun (WGS) entry which is preliminary data.</text>
</comment>
<dbReference type="AlphaFoldDB" id="R7ZX97"/>
<organism evidence="1 2">
    <name type="scientific">Lunatimonas lonarensis</name>
    <dbReference type="NCBI Taxonomy" id="1232681"/>
    <lineage>
        <taxon>Bacteria</taxon>
        <taxon>Pseudomonadati</taxon>
        <taxon>Bacteroidota</taxon>
        <taxon>Cytophagia</taxon>
        <taxon>Cytophagales</taxon>
        <taxon>Cyclobacteriaceae</taxon>
    </lineage>
</organism>
<dbReference type="Proteomes" id="UP000013909">
    <property type="component" value="Unassembled WGS sequence"/>
</dbReference>
<protein>
    <submittedName>
        <fullName evidence="1">Uncharacterized protein</fullName>
    </submittedName>
</protein>
<evidence type="ECO:0000313" key="2">
    <source>
        <dbReference type="Proteomes" id="UP000013909"/>
    </source>
</evidence>
<sequence>MRSFSDLEGLASTKDLRGFENPKGRAGNLLRSFSDLEGLASTKDLRGFKNLKGRTGNL</sequence>
<keyword evidence="2" id="KW-1185">Reference proteome</keyword>
<name>R7ZX97_9BACT</name>
<dbReference type="EMBL" id="AQHR01000029">
    <property type="protein sequence ID" value="EON78628.1"/>
    <property type="molecule type" value="Genomic_DNA"/>
</dbReference>
<gene>
    <name evidence="1" type="ORF">ADIS_0978</name>
</gene>